<dbReference type="Gene3D" id="3.90.1200.10">
    <property type="match status" value="1"/>
</dbReference>
<protein>
    <submittedName>
        <fullName evidence="2">Aminoglycoside phosphotransferase</fullName>
    </submittedName>
</protein>
<dbReference type="AlphaFoldDB" id="A0A9W6IMN7"/>
<dbReference type="Pfam" id="PF01636">
    <property type="entry name" value="APH"/>
    <property type="match status" value="1"/>
</dbReference>
<organism evidence="2 3">
    <name type="scientific">Maricaulis virginensis</name>
    <dbReference type="NCBI Taxonomy" id="144022"/>
    <lineage>
        <taxon>Bacteria</taxon>
        <taxon>Pseudomonadati</taxon>
        <taxon>Pseudomonadota</taxon>
        <taxon>Alphaproteobacteria</taxon>
        <taxon>Maricaulales</taxon>
        <taxon>Maricaulaceae</taxon>
        <taxon>Maricaulis</taxon>
    </lineage>
</organism>
<comment type="caution">
    <text evidence="2">The sequence shown here is derived from an EMBL/GenBank/DDBJ whole genome shotgun (WGS) entry which is preliminary data.</text>
</comment>
<proteinExistence type="predicted"/>
<reference evidence="2" key="2">
    <citation type="submission" date="2023-01" db="EMBL/GenBank/DDBJ databases">
        <authorList>
            <person name="Sun Q."/>
            <person name="Evtushenko L."/>
        </authorList>
    </citation>
    <scope>NUCLEOTIDE SEQUENCE</scope>
    <source>
        <strain evidence="2">VKM B-1513</strain>
    </source>
</reference>
<reference evidence="2" key="1">
    <citation type="journal article" date="2014" name="Int. J. Syst. Evol. Microbiol.">
        <title>Complete genome sequence of Corynebacterium casei LMG S-19264T (=DSM 44701T), isolated from a smear-ripened cheese.</title>
        <authorList>
            <consortium name="US DOE Joint Genome Institute (JGI-PGF)"/>
            <person name="Walter F."/>
            <person name="Albersmeier A."/>
            <person name="Kalinowski J."/>
            <person name="Ruckert C."/>
        </authorList>
    </citation>
    <scope>NUCLEOTIDE SEQUENCE</scope>
    <source>
        <strain evidence="2">VKM B-1513</strain>
    </source>
</reference>
<dbReference type="Gene3D" id="3.30.200.20">
    <property type="entry name" value="Phosphorylase Kinase, domain 1"/>
    <property type="match status" value="1"/>
</dbReference>
<sequence length="366" mass="39768">MTTSDRDRALDAFLDRAGWATAQRHPLAGDASTRRYVRLADGARTAMLMDAPSGAEAPACPPDASPEERKALGYNAEARLAGPNLTAFAGLSDALCERGFSAPSILASDLEHGFLLLEDLGDALFARLLPDQMHEGSLYAAAVDTLAAIYRSSFPDAVEAGGQSWPLQAYDATALMAEADLFVEWFLGRHAGVTLSEAALDEWRAIWTRAFGRLENCPPGLVLRDYHAENLIYLPERQGEASVGLLDFQDALIGHPAYDLVSLLEDARRNVDRKLAVPLKARFVERAGLRDAAGFDAAYAVLGAQRNAKILGIFVRLAVRDGKARYLDMLPRVARHFAGDIQHPALMELNLWVKAHAGAVLLEAHK</sequence>
<name>A0A9W6IMN7_9PROT</name>
<dbReference type="SUPFAM" id="SSF56112">
    <property type="entry name" value="Protein kinase-like (PK-like)"/>
    <property type="match status" value="1"/>
</dbReference>
<dbReference type="InterPro" id="IPR011009">
    <property type="entry name" value="Kinase-like_dom_sf"/>
</dbReference>
<dbReference type="RefSeq" id="WP_271187492.1">
    <property type="nucleotide sequence ID" value="NZ_BSFE01000008.1"/>
</dbReference>
<gene>
    <name evidence="2" type="ORF">GCM10017621_26410</name>
</gene>
<keyword evidence="3" id="KW-1185">Reference proteome</keyword>
<accession>A0A9W6IMN7</accession>
<evidence type="ECO:0000259" key="1">
    <source>
        <dbReference type="Pfam" id="PF01636"/>
    </source>
</evidence>
<dbReference type="EMBL" id="BSFE01000008">
    <property type="protein sequence ID" value="GLK53133.1"/>
    <property type="molecule type" value="Genomic_DNA"/>
</dbReference>
<evidence type="ECO:0000313" key="2">
    <source>
        <dbReference type="EMBL" id="GLK53133.1"/>
    </source>
</evidence>
<feature type="domain" description="Aminoglycoside phosphotransferase" evidence="1">
    <location>
        <begin position="26"/>
        <end position="283"/>
    </location>
</feature>
<dbReference type="InterPro" id="IPR002575">
    <property type="entry name" value="Aminoglycoside_PTrfase"/>
</dbReference>
<evidence type="ECO:0000313" key="3">
    <source>
        <dbReference type="Proteomes" id="UP001143486"/>
    </source>
</evidence>
<dbReference type="Proteomes" id="UP001143486">
    <property type="component" value="Unassembled WGS sequence"/>
</dbReference>